<dbReference type="Proteomes" id="UP000078200">
    <property type="component" value="Unassembled WGS sequence"/>
</dbReference>
<organism evidence="1 2">
    <name type="scientific">Glossina austeni</name>
    <name type="common">Savannah tsetse fly</name>
    <dbReference type="NCBI Taxonomy" id="7395"/>
    <lineage>
        <taxon>Eukaryota</taxon>
        <taxon>Metazoa</taxon>
        <taxon>Ecdysozoa</taxon>
        <taxon>Arthropoda</taxon>
        <taxon>Hexapoda</taxon>
        <taxon>Insecta</taxon>
        <taxon>Pterygota</taxon>
        <taxon>Neoptera</taxon>
        <taxon>Endopterygota</taxon>
        <taxon>Diptera</taxon>
        <taxon>Brachycera</taxon>
        <taxon>Muscomorpha</taxon>
        <taxon>Hippoboscoidea</taxon>
        <taxon>Glossinidae</taxon>
        <taxon>Glossina</taxon>
    </lineage>
</organism>
<dbReference type="AlphaFoldDB" id="A0A1A9UGK5"/>
<dbReference type="EnsemblMetazoa" id="GAUT004154-RA">
    <property type="protein sequence ID" value="GAUT004154-PA"/>
    <property type="gene ID" value="GAUT004154"/>
</dbReference>
<sequence length="150" mass="17376">MDMEMWLLHYYGSMLAKSHLGKFQSLLDNFSGLEGRTAASELTTYRFRQHMVDMLKAISFVNYENFSTLKYLRLSKCKQEGKSFKKENQLLMQLSNEFGVPASQAHSNSKCLSYTIFRLFVVWQHLSTQFILYIVVALTCTHNHNGDQDG</sequence>
<accession>A0A1A9UGK5</accession>
<keyword evidence="2" id="KW-1185">Reference proteome</keyword>
<dbReference type="VEuPathDB" id="VectorBase:GAUT004154"/>
<name>A0A1A9UGK5_GLOAU</name>
<reference evidence="1" key="1">
    <citation type="submission" date="2020-05" db="UniProtKB">
        <authorList>
            <consortium name="EnsemblMetazoa"/>
        </authorList>
    </citation>
    <scope>IDENTIFICATION</scope>
    <source>
        <strain evidence="1">TTRI</strain>
    </source>
</reference>
<evidence type="ECO:0000313" key="2">
    <source>
        <dbReference type="Proteomes" id="UP000078200"/>
    </source>
</evidence>
<evidence type="ECO:0000313" key="1">
    <source>
        <dbReference type="EnsemblMetazoa" id="GAUT004154-PA"/>
    </source>
</evidence>
<protein>
    <submittedName>
        <fullName evidence="1">Uncharacterized protein</fullName>
    </submittedName>
</protein>
<proteinExistence type="predicted"/>